<dbReference type="AlphaFoldDB" id="A0A2G9UEM2"/>
<reference evidence="3 4" key="1">
    <citation type="submission" date="2015-09" db="EMBL/GenBank/DDBJ databases">
        <title>Draft genome of the parasitic nematode Teladorsagia circumcincta isolate WARC Sus (inbred).</title>
        <authorList>
            <person name="Mitreva M."/>
        </authorList>
    </citation>
    <scope>NUCLEOTIDE SEQUENCE [LARGE SCALE GENOMIC DNA]</scope>
    <source>
        <strain evidence="3 4">S</strain>
    </source>
</reference>
<feature type="domain" description="SXP/RAL-2 family protein Ani s 5-like cation-binding" evidence="2">
    <location>
        <begin position="39"/>
        <end position="85"/>
    </location>
</feature>
<keyword evidence="4" id="KW-1185">Reference proteome</keyword>
<accession>A0A2G9UEM2</accession>
<dbReference type="EMBL" id="KZ347337">
    <property type="protein sequence ID" value="PIO67930.1"/>
    <property type="molecule type" value="Genomic_DNA"/>
</dbReference>
<organism evidence="3 4">
    <name type="scientific">Teladorsagia circumcincta</name>
    <name type="common">Brown stomach worm</name>
    <name type="synonym">Ostertagia circumcincta</name>
    <dbReference type="NCBI Taxonomy" id="45464"/>
    <lineage>
        <taxon>Eukaryota</taxon>
        <taxon>Metazoa</taxon>
        <taxon>Ecdysozoa</taxon>
        <taxon>Nematoda</taxon>
        <taxon>Chromadorea</taxon>
        <taxon>Rhabditida</taxon>
        <taxon>Rhabditina</taxon>
        <taxon>Rhabditomorpha</taxon>
        <taxon>Strongyloidea</taxon>
        <taxon>Trichostrongylidae</taxon>
        <taxon>Teladorsagia</taxon>
    </lineage>
</organism>
<evidence type="ECO:0000259" key="2">
    <source>
        <dbReference type="Pfam" id="PF02520"/>
    </source>
</evidence>
<protein>
    <recommendedName>
        <fullName evidence="2">SXP/RAL-2 family protein Ani s 5-like cation-binding domain-containing protein</fullName>
    </recommendedName>
</protein>
<evidence type="ECO:0000313" key="4">
    <source>
        <dbReference type="Proteomes" id="UP000230423"/>
    </source>
</evidence>
<name>A0A2G9UEM2_TELCI</name>
<gene>
    <name evidence="3" type="ORF">TELCIR_10301</name>
</gene>
<evidence type="ECO:0000256" key="1">
    <source>
        <dbReference type="SAM" id="MobiDB-lite"/>
    </source>
</evidence>
<feature type="region of interest" description="Disordered" evidence="1">
    <location>
        <begin position="1"/>
        <end position="25"/>
    </location>
</feature>
<proteinExistence type="predicted"/>
<dbReference type="Proteomes" id="UP000230423">
    <property type="component" value="Unassembled WGS sequence"/>
</dbReference>
<dbReference type="InterPro" id="IPR003677">
    <property type="entry name" value="ANIS5_cation-bd"/>
</dbReference>
<dbReference type="Pfam" id="PF02520">
    <property type="entry name" value="ANIS5_cation-bd"/>
    <property type="match status" value="1"/>
</dbReference>
<sequence length="88" mass="10513">MEEQAKQHEDKVHEVMSKNGPECRPPFLPDYLKDANETVRNEFFDIARNQAVPLDQRREQVIEWAKKYGLEEQARQHEEKVKAMMDKE</sequence>
<evidence type="ECO:0000313" key="3">
    <source>
        <dbReference type="EMBL" id="PIO67930.1"/>
    </source>
</evidence>
<feature type="compositionally biased region" description="Basic and acidic residues" evidence="1">
    <location>
        <begin position="1"/>
        <end position="16"/>
    </location>
</feature>